<dbReference type="SUPFAM" id="SSF52029">
    <property type="entry name" value="GroEL apical domain-like"/>
    <property type="match status" value="1"/>
</dbReference>
<evidence type="ECO:0000256" key="2">
    <source>
        <dbReference type="ARBA" id="ARBA00008020"/>
    </source>
</evidence>
<dbReference type="PROSITE" id="PS00995">
    <property type="entry name" value="TCP1_3"/>
    <property type="match status" value="1"/>
</dbReference>
<gene>
    <name evidence="10" type="ORF">AXG93_2891s1650</name>
</gene>
<dbReference type="InterPro" id="IPR027410">
    <property type="entry name" value="TCP-1-like_intermed_sf"/>
</dbReference>
<dbReference type="InterPro" id="IPR012717">
    <property type="entry name" value="Chap_CCT_delta"/>
</dbReference>
<evidence type="ECO:0000256" key="3">
    <source>
        <dbReference type="ARBA" id="ARBA00016107"/>
    </source>
</evidence>
<dbReference type="InterPro" id="IPR027413">
    <property type="entry name" value="GROEL-like_equatorial_sf"/>
</dbReference>
<dbReference type="PRINTS" id="PR00304">
    <property type="entry name" value="TCOMPLEXTCP1"/>
</dbReference>
<dbReference type="PROSITE" id="PS00750">
    <property type="entry name" value="TCP1_1"/>
    <property type="match status" value="1"/>
</dbReference>
<evidence type="ECO:0000256" key="9">
    <source>
        <dbReference type="RuleBase" id="RU004192"/>
    </source>
</evidence>
<proteinExistence type="inferred from homology"/>
<dbReference type="FunFam" id="3.50.7.10:FF:000010">
    <property type="entry name" value="T-complex protein 1 subunit delta"/>
    <property type="match status" value="1"/>
</dbReference>
<dbReference type="InterPro" id="IPR002423">
    <property type="entry name" value="Cpn60/GroEL/TCP-1"/>
</dbReference>
<evidence type="ECO:0000256" key="8">
    <source>
        <dbReference type="RuleBase" id="RU004187"/>
    </source>
</evidence>
<dbReference type="InterPro" id="IPR027409">
    <property type="entry name" value="GroEL-like_apical_dom_sf"/>
</dbReference>
<comment type="caution">
    <text evidence="10">The sequence shown here is derived from an EMBL/GenBank/DDBJ whole genome shotgun (WGS) entry which is preliminary data.</text>
</comment>
<keyword evidence="11" id="KW-1185">Reference proteome</keyword>
<dbReference type="Gene3D" id="1.10.560.10">
    <property type="entry name" value="GroEL-like equatorial domain"/>
    <property type="match status" value="2"/>
</dbReference>
<dbReference type="GO" id="GO:0016887">
    <property type="term" value="F:ATP hydrolysis activity"/>
    <property type="evidence" value="ECO:0007669"/>
    <property type="project" value="InterPro"/>
</dbReference>
<keyword evidence="5 8" id="KW-0547">Nucleotide-binding</keyword>
<dbReference type="Gene3D" id="3.30.260.10">
    <property type="entry name" value="TCP-1-like chaperonin intermediate domain"/>
    <property type="match status" value="2"/>
</dbReference>
<dbReference type="CDD" id="cd03338">
    <property type="entry name" value="TCP1_delta"/>
    <property type="match status" value="1"/>
</dbReference>
<accession>A0A176WLU2</accession>
<evidence type="ECO:0000313" key="11">
    <source>
        <dbReference type="Proteomes" id="UP000077202"/>
    </source>
</evidence>
<dbReference type="InterPro" id="IPR002194">
    <property type="entry name" value="Chaperonin_TCP-1_CS"/>
</dbReference>
<comment type="similarity">
    <text evidence="2 8">Belongs to the TCP-1 chaperonin family.</text>
</comment>
<dbReference type="InterPro" id="IPR017998">
    <property type="entry name" value="Chaperone_TCP-1"/>
</dbReference>
<dbReference type="PANTHER" id="PTHR11353">
    <property type="entry name" value="CHAPERONIN"/>
    <property type="match status" value="1"/>
</dbReference>
<dbReference type="EMBL" id="LVLJ01000455">
    <property type="protein sequence ID" value="OAE34137.1"/>
    <property type="molecule type" value="Genomic_DNA"/>
</dbReference>
<reference evidence="10" key="1">
    <citation type="submission" date="2016-03" db="EMBL/GenBank/DDBJ databases">
        <title>Mechanisms controlling the formation of the plant cell surface in tip-growing cells are functionally conserved among land plants.</title>
        <authorList>
            <person name="Honkanen S."/>
            <person name="Jones V.A."/>
            <person name="Morieri G."/>
            <person name="Champion C."/>
            <person name="Hetherington A.J."/>
            <person name="Kelly S."/>
            <person name="Saint-Marcoux D."/>
            <person name="Proust H."/>
            <person name="Prescott H."/>
            <person name="Dolan L."/>
        </authorList>
    </citation>
    <scope>NUCLEOTIDE SEQUENCE [LARGE SCALE GENOMIC DNA]</scope>
    <source>
        <tissue evidence="10">Whole gametophyte</tissue>
    </source>
</reference>
<organism evidence="10 11">
    <name type="scientific">Marchantia polymorpha subsp. ruderalis</name>
    <dbReference type="NCBI Taxonomy" id="1480154"/>
    <lineage>
        <taxon>Eukaryota</taxon>
        <taxon>Viridiplantae</taxon>
        <taxon>Streptophyta</taxon>
        <taxon>Embryophyta</taxon>
        <taxon>Marchantiophyta</taxon>
        <taxon>Marchantiopsida</taxon>
        <taxon>Marchantiidae</taxon>
        <taxon>Marchantiales</taxon>
        <taxon>Marchantiaceae</taxon>
        <taxon>Marchantia</taxon>
    </lineage>
</organism>
<evidence type="ECO:0000256" key="4">
    <source>
        <dbReference type="ARBA" id="ARBA00022490"/>
    </source>
</evidence>
<evidence type="ECO:0000256" key="7">
    <source>
        <dbReference type="ARBA" id="ARBA00023186"/>
    </source>
</evidence>
<dbReference type="GO" id="GO:0005524">
    <property type="term" value="F:ATP binding"/>
    <property type="evidence" value="ECO:0007669"/>
    <property type="project" value="UniProtKB-KW"/>
</dbReference>
<dbReference type="AlphaFoldDB" id="A0A176WLU2"/>
<dbReference type="SUPFAM" id="SSF48592">
    <property type="entry name" value="GroEL equatorial domain-like"/>
    <property type="match status" value="1"/>
</dbReference>
<dbReference type="Gene3D" id="3.50.7.10">
    <property type="entry name" value="GroEL"/>
    <property type="match status" value="1"/>
</dbReference>
<dbReference type="Pfam" id="PF00118">
    <property type="entry name" value="Cpn60_TCP1"/>
    <property type="match status" value="1"/>
</dbReference>
<evidence type="ECO:0000256" key="1">
    <source>
        <dbReference type="ARBA" id="ARBA00004496"/>
    </source>
</evidence>
<dbReference type="Proteomes" id="UP000077202">
    <property type="component" value="Unassembled WGS sequence"/>
</dbReference>
<dbReference type="GO" id="GO:0140662">
    <property type="term" value="F:ATP-dependent protein folding chaperone"/>
    <property type="evidence" value="ECO:0007669"/>
    <property type="project" value="InterPro"/>
</dbReference>
<keyword evidence="4" id="KW-0963">Cytoplasm</keyword>
<comment type="subcellular location">
    <subcellularLocation>
        <location evidence="1">Cytoplasm</location>
    </subcellularLocation>
</comment>
<keyword evidence="7 8" id="KW-0143">Chaperone</keyword>
<evidence type="ECO:0000313" key="10">
    <source>
        <dbReference type="EMBL" id="OAE34137.1"/>
    </source>
</evidence>
<protein>
    <recommendedName>
        <fullName evidence="3 9">T-complex protein 1 subunit delta</fullName>
    </recommendedName>
</protein>
<dbReference type="SUPFAM" id="SSF54849">
    <property type="entry name" value="GroEL-intermediate domain like"/>
    <property type="match status" value="1"/>
</dbReference>
<dbReference type="GO" id="GO:0051082">
    <property type="term" value="F:unfolded protein binding"/>
    <property type="evidence" value="ECO:0007669"/>
    <property type="project" value="InterPro"/>
</dbReference>
<dbReference type="GO" id="GO:0005737">
    <property type="term" value="C:cytoplasm"/>
    <property type="evidence" value="ECO:0007669"/>
    <property type="project" value="UniProtKB-SubCell"/>
</dbReference>
<evidence type="ECO:0000256" key="6">
    <source>
        <dbReference type="ARBA" id="ARBA00022840"/>
    </source>
</evidence>
<keyword evidence="6 8" id="KW-0067">ATP-binding</keyword>
<evidence type="ECO:0000256" key="5">
    <source>
        <dbReference type="ARBA" id="ARBA00022741"/>
    </source>
</evidence>
<sequence length="591" mass="63565">MPGAQVVPGGGGGKTEKYVDNKRKDDIRMANIAAGKAVADAVRTSLGPRGMDKMLSTANGDVIITNDGATILNKMEVLQPAAKMLVELSKSQDIVAGDGTTTVVVIAGALLRQCQILLGMGVHPTVISDALHKASEKAVEVLTAMAVPVELSDRESLVKSASTSLNSKVVSQYSSLLAPLAVDAVLNVIDPARPNSVDLRDVKVLKKLGGTVDDTEMIKGLVFDHKASHTAGGPTRVENAKIGLIQFQVSPPKTDIEQNVIVSDYTQMDRILKEERNYILGMIKKIKATGCNVLLVQKSILRDAVTDLSLHYLAKAKILVVRDVEREDIEFISKTLNCLPIANIEHFRAEKLGQADLVEEIHVGSGSVSSKCMLSSNVVRSFVILHGTSYTRMNSLYSALHRVRRLTSALVQIVKATGIKNMGRTTTILVKGSNALVLDEAERSLHDALCVVRCLVNKRFLIAGGGAPEIEVSRQLGAWAKTLHGMESYCVRAFAEALEVSGVPIVGMLLTVVPYTLAENAGLNPISIVTELRNRHANGEVNTGINIRKGQITNILEENVVQPLLVSTSAISLATECVRMILKIDDIVSTR</sequence>
<name>A0A176WLU2_MARPO</name>